<dbReference type="Proteomes" id="UP000538196">
    <property type="component" value="Unassembled WGS sequence"/>
</dbReference>
<dbReference type="AlphaFoldDB" id="A0A7W4UVT1"/>
<proteinExistence type="predicted"/>
<keyword evidence="2" id="KW-1185">Reference proteome</keyword>
<dbReference type="RefSeq" id="WP_021764239.1">
    <property type="nucleotide sequence ID" value="NZ_JACHVP010000001.1"/>
</dbReference>
<comment type="caution">
    <text evidence="1">The sequence shown here is derived from an EMBL/GenBank/DDBJ whole genome shotgun (WGS) entry which is preliminary data.</text>
</comment>
<organism evidence="1 2">
    <name type="scientific">Leifsonia aquatica</name>
    <name type="common">Corynebacterium aquaticum</name>
    <dbReference type="NCBI Taxonomy" id="144185"/>
    <lineage>
        <taxon>Bacteria</taxon>
        <taxon>Bacillati</taxon>
        <taxon>Actinomycetota</taxon>
        <taxon>Actinomycetes</taxon>
        <taxon>Micrococcales</taxon>
        <taxon>Microbacteriaceae</taxon>
        <taxon>Leifsonia</taxon>
    </lineage>
</organism>
<sequence>MTEYLDELVGADLAQVWFVRDYLQLIFENDRESLSLQCYVWPQVQTEAAQIQFGDAGYRDSLCAAIGQRVSGVTSSRGIAISLADRTFSLMPNADELVGPEIAMLHSPGSGSDWMVWRPGEESFEYLA</sequence>
<dbReference type="EMBL" id="JACHVP010000001">
    <property type="protein sequence ID" value="MBB2966962.1"/>
    <property type="molecule type" value="Genomic_DNA"/>
</dbReference>
<accession>A0A7W4UVT1</accession>
<name>A0A7W4UVT1_LEIAQ</name>
<evidence type="ECO:0000313" key="2">
    <source>
        <dbReference type="Proteomes" id="UP000538196"/>
    </source>
</evidence>
<protein>
    <submittedName>
        <fullName evidence="1">Uncharacterized protein</fullName>
    </submittedName>
</protein>
<reference evidence="1 2" key="1">
    <citation type="submission" date="2020-08" db="EMBL/GenBank/DDBJ databases">
        <title>Sequencing the genomes of 1000 actinobacteria strains.</title>
        <authorList>
            <person name="Klenk H.-P."/>
        </authorList>
    </citation>
    <scope>NUCLEOTIDE SEQUENCE [LARGE SCALE GENOMIC DNA]</scope>
    <source>
        <strain evidence="1 2">DSM 20146</strain>
    </source>
</reference>
<evidence type="ECO:0000313" key="1">
    <source>
        <dbReference type="EMBL" id="MBB2966962.1"/>
    </source>
</evidence>
<gene>
    <name evidence="1" type="ORF">FHX33_001694</name>
</gene>